<protein>
    <submittedName>
        <fullName evidence="1">Uncharacterized protein</fullName>
    </submittedName>
</protein>
<sequence>MSARERETAFRLKGCCIKWPSWAQLLRRQGGNFAAKGEWGNPKRGGKNKLVENLYYYESVKRPVEIFPKQSVPKFREKFSKDQYRSKTDERGSYGNRLPDKWGKRSSLRCCECGGSRYLRSHCPKLVKQNKNNISEDS</sequence>
<dbReference type="Proteomes" id="UP001054837">
    <property type="component" value="Unassembled WGS sequence"/>
</dbReference>
<keyword evidence="2" id="KW-1185">Reference proteome</keyword>
<comment type="caution">
    <text evidence="1">The sequence shown here is derived from an EMBL/GenBank/DDBJ whole genome shotgun (WGS) entry which is preliminary data.</text>
</comment>
<dbReference type="EMBL" id="BPLQ01013027">
    <property type="protein sequence ID" value="GIY69247.1"/>
    <property type="molecule type" value="Genomic_DNA"/>
</dbReference>
<accession>A0AAV4VG04</accession>
<name>A0AAV4VG04_9ARAC</name>
<proteinExistence type="predicted"/>
<evidence type="ECO:0000313" key="1">
    <source>
        <dbReference type="EMBL" id="GIY69247.1"/>
    </source>
</evidence>
<dbReference type="AlphaFoldDB" id="A0AAV4VG04"/>
<evidence type="ECO:0000313" key="2">
    <source>
        <dbReference type="Proteomes" id="UP001054837"/>
    </source>
</evidence>
<reference evidence="1 2" key="1">
    <citation type="submission" date="2021-06" db="EMBL/GenBank/DDBJ databases">
        <title>Caerostris darwini draft genome.</title>
        <authorList>
            <person name="Kono N."/>
            <person name="Arakawa K."/>
        </authorList>
    </citation>
    <scope>NUCLEOTIDE SEQUENCE [LARGE SCALE GENOMIC DNA]</scope>
</reference>
<gene>
    <name evidence="1" type="ORF">CDAR_5661</name>
</gene>
<organism evidence="1 2">
    <name type="scientific">Caerostris darwini</name>
    <dbReference type="NCBI Taxonomy" id="1538125"/>
    <lineage>
        <taxon>Eukaryota</taxon>
        <taxon>Metazoa</taxon>
        <taxon>Ecdysozoa</taxon>
        <taxon>Arthropoda</taxon>
        <taxon>Chelicerata</taxon>
        <taxon>Arachnida</taxon>
        <taxon>Araneae</taxon>
        <taxon>Araneomorphae</taxon>
        <taxon>Entelegynae</taxon>
        <taxon>Araneoidea</taxon>
        <taxon>Araneidae</taxon>
        <taxon>Caerostris</taxon>
    </lineage>
</organism>